<reference evidence="7" key="2">
    <citation type="submission" date="2020-09" db="EMBL/GenBank/DDBJ databases">
        <authorList>
            <person name="Sun Q."/>
            <person name="Kim S."/>
        </authorList>
    </citation>
    <scope>NUCLEOTIDE SEQUENCE</scope>
    <source>
        <strain evidence="7">KCTC 12719</strain>
    </source>
</reference>
<keyword evidence="3 6" id="KW-0812">Transmembrane</keyword>
<comment type="similarity">
    <text evidence="2">Belongs to the autoinducer-2 exporter (AI-2E) (TC 2.A.86) family.</text>
</comment>
<dbReference type="AlphaFoldDB" id="A0A918VZS9"/>
<keyword evidence="4 6" id="KW-1133">Transmembrane helix</keyword>
<gene>
    <name evidence="7" type="ORF">GCM10007103_24330</name>
</gene>
<evidence type="ECO:0000313" key="7">
    <source>
        <dbReference type="EMBL" id="GHA42145.1"/>
    </source>
</evidence>
<dbReference type="Proteomes" id="UP000610456">
    <property type="component" value="Unassembled WGS sequence"/>
</dbReference>
<evidence type="ECO:0000256" key="2">
    <source>
        <dbReference type="ARBA" id="ARBA00009773"/>
    </source>
</evidence>
<feature type="transmembrane region" description="Helical" evidence="6">
    <location>
        <begin position="31"/>
        <end position="48"/>
    </location>
</feature>
<feature type="transmembrane region" description="Helical" evidence="6">
    <location>
        <begin position="144"/>
        <end position="163"/>
    </location>
</feature>
<proteinExistence type="inferred from homology"/>
<keyword evidence="5 6" id="KW-0472">Membrane</keyword>
<dbReference type="EMBL" id="BMXB01000010">
    <property type="protein sequence ID" value="GHA42145.1"/>
    <property type="molecule type" value="Genomic_DNA"/>
</dbReference>
<evidence type="ECO:0000256" key="3">
    <source>
        <dbReference type="ARBA" id="ARBA00022692"/>
    </source>
</evidence>
<reference evidence="7" key="1">
    <citation type="journal article" date="2014" name="Int. J. Syst. Evol. Microbiol.">
        <title>Complete genome sequence of Corynebacterium casei LMG S-19264T (=DSM 44701T), isolated from a smear-ripened cheese.</title>
        <authorList>
            <consortium name="US DOE Joint Genome Institute (JGI-PGF)"/>
            <person name="Walter F."/>
            <person name="Albersmeier A."/>
            <person name="Kalinowski J."/>
            <person name="Ruckert C."/>
        </authorList>
    </citation>
    <scope>NUCLEOTIDE SEQUENCE</scope>
    <source>
        <strain evidence="7">KCTC 12719</strain>
    </source>
</reference>
<keyword evidence="8" id="KW-1185">Reference proteome</keyword>
<organism evidence="7 8">
    <name type="scientific">Salinimicrobium marinum</name>
    <dbReference type="NCBI Taxonomy" id="680283"/>
    <lineage>
        <taxon>Bacteria</taxon>
        <taxon>Pseudomonadati</taxon>
        <taxon>Bacteroidota</taxon>
        <taxon>Flavobacteriia</taxon>
        <taxon>Flavobacteriales</taxon>
        <taxon>Flavobacteriaceae</taxon>
        <taxon>Salinimicrobium</taxon>
    </lineage>
</organism>
<dbReference type="InterPro" id="IPR002549">
    <property type="entry name" value="AI-2E-like"/>
</dbReference>
<evidence type="ECO:0000256" key="6">
    <source>
        <dbReference type="SAM" id="Phobius"/>
    </source>
</evidence>
<comment type="caution">
    <text evidence="7">The sequence shown here is derived from an EMBL/GenBank/DDBJ whole genome shotgun (WGS) entry which is preliminary data.</text>
</comment>
<dbReference type="GO" id="GO:0016020">
    <property type="term" value="C:membrane"/>
    <property type="evidence" value="ECO:0007669"/>
    <property type="project" value="UniProtKB-SubCell"/>
</dbReference>
<evidence type="ECO:0000256" key="1">
    <source>
        <dbReference type="ARBA" id="ARBA00004141"/>
    </source>
</evidence>
<evidence type="ECO:0000313" key="8">
    <source>
        <dbReference type="Proteomes" id="UP000610456"/>
    </source>
</evidence>
<evidence type="ECO:0008006" key="9">
    <source>
        <dbReference type="Google" id="ProtNLM"/>
    </source>
</evidence>
<dbReference type="RefSeq" id="WP_189605040.1">
    <property type="nucleotide sequence ID" value="NZ_BMXB01000010.1"/>
</dbReference>
<feature type="transmembrane region" description="Helical" evidence="6">
    <location>
        <begin position="226"/>
        <end position="245"/>
    </location>
</feature>
<evidence type="ECO:0000256" key="5">
    <source>
        <dbReference type="ARBA" id="ARBA00023136"/>
    </source>
</evidence>
<evidence type="ECO:0000256" key="4">
    <source>
        <dbReference type="ARBA" id="ARBA00022989"/>
    </source>
</evidence>
<feature type="transmembrane region" description="Helical" evidence="6">
    <location>
        <begin position="60"/>
        <end position="79"/>
    </location>
</feature>
<comment type="subcellular location">
    <subcellularLocation>
        <location evidence="1">Membrane</location>
        <topology evidence="1">Multi-pass membrane protein</topology>
    </subcellularLocation>
</comment>
<name>A0A918VZS9_9FLAO</name>
<sequence>MERLKIANNILICGFLIIAGLYYGAGLLIPFTFAIFFTMLVLPVTRLLEVNAGVGRLTSSFVGTLIIFLGVGLLFFFLINEMTRFLADIVERREEILTYFETLRENVASKTRFSMERQDEMLRESLLSVINVTQTYISGFLTDLIGSLLDFLLTLVFIFLLLVNRNKIVEFIMMYIPQEKKSETKEVIGETSRVAHQYLWGRIKVMLILSIMYLITFVAYDMQHIGLLVIFGALITIIPFIGPFLSGLLPILFMIGFGGSYAEIVSFIIIIVIIQLIESYVLEPFHGIGNAAKSIIRHYCCPFWRSGMGTGRFYSICATLCYGEDYL</sequence>
<feature type="transmembrane region" description="Helical" evidence="6">
    <location>
        <begin position="7"/>
        <end position="25"/>
    </location>
</feature>
<dbReference type="Pfam" id="PF01594">
    <property type="entry name" value="AI-2E_transport"/>
    <property type="match status" value="1"/>
</dbReference>
<accession>A0A918VZS9</accession>
<protein>
    <recommendedName>
        <fullName evidence="9">AI-2E family transporter</fullName>
    </recommendedName>
</protein>
<feature type="transmembrane region" description="Helical" evidence="6">
    <location>
        <begin position="203"/>
        <end position="220"/>
    </location>
</feature>
<feature type="transmembrane region" description="Helical" evidence="6">
    <location>
        <begin position="252"/>
        <end position="277"/>
    </location>
</feature>